<dbReference type="Gene3D" id="2.60.60.30">
    <property type="entry name" value="sav2460 like domains"/>
    <property type="match status" value="1"/>
</dbReference>
<dbReference type="CDD" id="cd07177">
    <property type="entry name" value="terB_like"/>
    <property type="match status" value="1"/>
</dbReference>
<comment type="caution">
    <text evidence="3">The sequence shown here is derived from an EMBL/GenBank/DDBJ whole genome shotgun (WGS) entry which is preliminary data.</text>
</comment>
<evidence type="ECO:0000259" key="2">
    <source>
        <dbReference type="SMART" id="SM00507"/>
    </source>
</evidence>
<dbReference type="PANTHER" id="PTHR32097:SF3">
    <property type="entry name" value="TELLURITE RESISTANCE PROTEIN"/>
    <property type="match status" value="1"/>
</dbReference>
<protein>
    <submittedName>
        <fullName evidence="3">TerF-like protein</fullName>
    </submittedName>
</protein>
<dbReference type="InterPro" id="IPR029024">
    <property type="entry name" value="TerB-like"/>
</dbReference>
<dbReference type="CDD" id="cd06974">
    <property type="entry name" value="TerD_like"/>
    <property type="match status" value="1"/>
</dbReference>
<evidence type="ECO:0000313" key="3">
    <source>
        <dbReference type="EMBL" id="GGR60609.1"/>
    </source>
</evidence>
<dbReference type="Proteomes" id="UP000634308">
    <property type="component" value="Unassembled WGS sequence"/>
</dbReference>
<dbReference type="Pfam" id="PF01844">
    <property type="entry name" value="HNH"/>
    <property type="match status" value="1"/>
</dbReference>
<dbReference type="SUPFAM" id="SSF158682">
    <property type="entry name" value="TerB-like"/>
    <property type="match status" value="1"/>
</dbReference>
<dbReference type="RefSeq" id="WP_189065145.1">
    <property type="nucleotide sequence ID" value="NZ_BMQM01000014.1"/>
</dbReference>
<evidence type="ECO:0000313" key="4">
    <source>
        <dbReference type="Proteomes" id="UP000634308"/>
    </source>
</evidence>
<evidence type="ECO:0000256" key="1">
    <source>
        <dbReference type="SAM" id="MobiDB-lite"/>
    </source>
</evidence>
<sequence>MHSLQRGQRVPLTQMVGAATHLTLRVHLPGLNAPDISVFGLDAERRLSDDRYFVFYNQPASPERAIVLNSPAGSFRVDLDRVPVQVHRLLLAATSDDQPFSALGGGRVTLEADPHTGLTFELSGTLFDQEQAVMLLEVYRHQGEWRVSAVAQGFAGGLQALLESLGGEVAGEPDGASGAPAASLAPTSEPSPATDVWVPLTGAAQPGAAPQTGAHTCRRCGKTPNLFSRGRLDTRGWCRTCVQQEQEALGHFRTRFLAACADGIMEAHEWQDLQATVTRSGLDARRALEFVRSDALHLLERTAALARADGVITDQELEAFERLARLLDVPASMLSRLRADLQELRLAASIRAGHLPVIQTTLILDAAEVAHLEIPATFRHVTATRTRDIPGRLILTSRQLHFVSGEGGWNVQYGKVLRIEELPDGVNLELGVRKGSGVYHGVPSPVLLGASLDALVRLHKRLMLTPQTEKASRSIPQAVKLQVWQRDQGRCVQCNDSNYLEYDHVIPFSLGGASTLNNLQLLCRRCNLQKSNRL</sequence>
<gene>
    <name evidence="3" type="ORF">GCM10008959_23190</name>
</gene>
<dbReference type="Pfam" id="PF02342">
    <property type="entry name" value="TerD"/>
    <property type="match status" value="1"/>
</dbReference>
<feature type="region of interest" description="Disordered" evidence="1">
    <location>
        <begin position="169"/>
        <end position="194"/>
    </location>
</feature>
<name>A0ABQ2RRL9_9DEIO</name>
<proteinExistence type="predicted"/>
<dbReference type="InterPro" id="IPR051324">
    <property type="entry name" value="Stress/Tellurium_Resist"/>
</dbReference>
<dbReference type="InterPro" id="IPR002711">
    <property type="entry name" value="HNH"/>
</dbReference>
<organism evidence="3 4">
    <name type="scientific">Deinococcus seoulensis</name>
    <dbReference type="NCBI Taxonomy" id="1837379"/>
    <lineage>
        <taxon>Bacteria</taxon>
        <taxon>Thermotogati</taxon>
        <taxon>Deinococcota</taxon>
        <taxon>Deinococci</taxon>
        <taxon>Deinococcales</taxon>
        <taxon>Deinococcaceae</taxon>
        <taxon>Deinococcus</taxon>
    </lineage>
</organism>
<dbReference type="InterPro" id="IPR003615">
    <property type="entry name" value="HNH_nuc"/>
</dbReference>
<feature type="compositionally biased region" description="Low complexity" evidence="1">
    <location>
        <begin position="170"/>
        <end position="188"/>
    </location>
</feature>
<dbReference type="PANTHER" id="PTHR32097">
    <property type="entry name" value="CAMP-BINDING PROTEIN 1-RELATED"/>
    <property type="match status" value="1"/>
</dbReference>
<accession>A0ABQ2RRL9</accession>
<keyword evidence="4" id="KW-1185">Reference proteome</keyword>
<dbReference type="EMBL" id="BMQM01000014">
    <property type="protein sequence ID" value="GGR60609.1"/>
    <property type="molecule type" value="Genomic_DNA"/>
</dbReference>
<dbReference type="InterPro" id="IPR003325">
    <property type="entry name" value="TerD"/>
</dbReference>
<dbReference type="CDD" id="cd00085">
    <property type="entry name" value="HNHc"/>
    <property type="match status" value="1"/>
</dbReference>
<reference evidence="4" key="1">
    <citation type="journal article" date="2019" name="Int. J. Syst. Evol. Microbiol.">
        <title>The Global Catalogue of Microorganisms (GCM) 10K type strain sequencing project: providing services to taxonomists for standard genome sequencing and annotation.</title>
        <authorList>
            <consortium name="The Broad Institute Genomics Platform"/>
            <consortium name="The Broad Institute Genome Sequencing Center for Infectious Disease"/>
            <person name="Wu L."/>
            <person name="Ma J."/>
        </authorList>
    </citation>
    <scope>NUCLEOTIDE SEQUENCE [LARGE SCALE GENOMIC DNA]</scope>
    <source>
        <strain evidence="4">JCM 31404</strain>
    </source>
</reference>
<feature type="domain" description="HNH nuclease" evidence="2">
    <location>
        <begin position="478"/>
        <end position="528"/>
    </location>
</feature>
<dbReference type="SMART" id="SM00507">
    <property type="entry name" value="HNHc"/>
    <property type="match status" value="1"/>
</dbReference>
<dbReference type="Gene3D" id="1.10.30.50">
    <property type="match status" value="1"/>
</dbReference>